<keyword evidence="4 6" id="KW-0472">Membrane</keyword>
<dbReference type="AlphaFoldDB" id="A0A6A5VYG2"/>
<dbReference type="Proteomes" id="UP000800036">
    <property type="component" value="Unassembled WGS sequence"/>
</dbReference>
<organism evidence="7 8">
    <name type="scientific">Bimuria novae-zelandiae CBS 107.79</name>
    <dbReference type="NCBI Taxonomy" id="1447943"/>
    <lineage>
        <taxon>Eukaryota</taxon>
        <taxon>Fungi</taxon>
        <taxon>Dikarya</taxon>
        <taxon>Ascomycota</taxon>
        <taxon>Pezizomycotina</taxon>
        <taxon>Dothideomycetes</taxon>
        <taxon>Pleosporomycetidae</taxon>
        <taxon>Pleosporales</taxon>
        <taxon>Massarineae</taxon>
        <taxon>Didymosphaeriaceae</taxon>
        <taxon>Bimuria</taxon>
    </lineage>
</organism>
<comment type="subcellular location">
    <subcellularLocation>
        <location evidence="1">Membrane</location>
        <topology evidence="1">Single-pass membrane protein</topology>
    </subcellularLocation>
</comment>
<evidence type="ECO:0008006" key="9">
    <source>
        <dbReference type="Google" id="ProtNLM"/>
    </source>
</evidence>
<reference evidence="7" key="1">
    <citation type="journal article" date="2020" name="Stud. Mycol.">
        <title>101 Dothideomycetes genomes: a test case for predicting lifestyles and emergence of pathogens.</title>
        <authorList>
            <person name="Haridas S."/>
            <person name="Albert R."/>
            <person name="Binder M."/>
            <person name="Bloem J."/>
            <person name="Labutti K."/>
            <person name="Salamov A."/>
            <person name="Andreopoulos B."/>
            <person name="Baker S."/>
            <person name="Barry K."/>
            <person name="Bills G."/>
            <person name="Bluhm B."/>
            <person name="Cannon C."/>
            <person name="Castanera R."/>
            <person name="Culley D."/>
            <person name="Daum C."/>
            <person name="Ezra D."/>
            <person name="Gonzalez J."/>
            <person name="Henrissat B."/>
            <person name="Kuo A."/>
            <person name="Liang C."/>
            <person name="Lipzen A."/>
            <person name="Lutzoni F."/>
            <person name="Magnuson J."/>
            <person name="Mondo S."/>
            <person name="Nolan M."/>
            <person name="Ohm R."/>
            <person name="Pangilinan J."/>
            <person name="Park H.-J."/>
            <person name="Ramirez L."/>
            <person name="Alfaro M."/>
            <person name="Sun H."/>
            <person name="Tritt A."/>
            <person name="Yoshinaga Y."/>
            <person name="Zwiers L.-H."/>
            <person name="Turgeon B."/>
            <person name="Goodwin S."/>
            <person name="Spatafora J."/>
            <person name="Crous P."/>
            <person name="Grigoriev I."/>
        </authorList>
    </citation>
    <scope>NUCLEOTIDE SEQUENCE</scope>
    <source>
        <strain evidence="7">CBS 107.79</strain>
    </source>
</reference>
<dbReference type="OrthoDB" id="4698972at2759"/>
<protein>
    <recommendedName>
        <fullName evidence="9">Mid2 domain-containing protein</fullName>
    </recommendedName>
</protein>
<dbReference type="GO" id="GO:0016020">
    <property type="term" value="C:membrane"/>
    <property type="evidence" value="ECO:0007669"/>
    <property type="project" value="UniProtKB-SubCell"/>
</dbReference>
<evidence type="ECO:0000256" key="2">
    <source>
        <dbReference type="ARBA" id="ARBA00022692"/>
    </source>
</evidence>
<evidence type="ECO:0000313" key="7">
    <source>
        <dbReference type="EMBL" id="KAF1979936.1"/>
    </source>
</evidence>
<dbReference type="PANTHER" id="PTHR15549">
    <property type="entry name" value="PAIRED IMMUNOGLOBULIN-LIKE TYPE 2 RECEPTOR"/>
    <property type="match status" value="1"/>
</dbReference>
<name>A0A6A5VYG2_9PLEO</name>
<keyword evidence="3 6" id="KW-1133">Transmembrane helix</keyword>
<evidence type="ECO:0000256" key="6">
    <source>
        <dbReference type="SAM" id="Phobius"/>
    </source>
</evidence>
<sequence length="315" mass="32296">MSIDCLYPSSTSASATCSPSLVGPGHAVQFAIHVMYASSDLTRFPAGYTPGRVGDEGAVTAAAFAEHVPGATISVPTSGSTPTGPTSGPTASNTGTGGPSSGGANPSNGGGSLSSGAKAGIGIGVAVVVLALLGGFFLIWRRRRKGKSPKQSGGPAALADDGHYDDKEVVAPGYAPHPVEKHYHSELDGQVSPINELAGFQEQRPQELPHYMPTSPPTQHVAPAPVIHAMPSQSAPAESDMTATALGPVRTQLDNVQHSSAGGSPPPPEVSTGSPSDQTAAPQVTAEDVELRYLEEEERKIRERKEAILASQKAR</sequence>
<evidence type="ECO:0000256" key="4">
    <source>
        <dbReference type="ARBA" id="ARBA00023136"/>
    </source>
</evidence>
<dbReference type="GO" id="GO:0071944">
    <property type="term" value="C:cell periphery"/>
    <property type="evidence" value="ECO:0007669"/>
    <property type="project" value="UniProtKB-ARBA"/>
</dbReference>
<feature type="compositionally biased region" description="Low complexity" evidence="5">
    <location>
        <begin position="72"/>
        <end position="94"/>
    </location>
</feature>
<keyword evidence="8" id="KW-1185">Reference proteome</keyword>
<evidence type="ECO:0000256" key="3">
    <source>
        <dbReference type="ARBA" id="ARBA00022989"/>
    </source>
</evidence>
<feature type="region of interest" description="Disordered" evidence="5">
    <location>
        <begin position="144"/>
        <end position="164"/>
    </location>
</feature>
<feature type="region of interest" description="Disordered" evidence="5">
    <location>
        <begin position="255"/>
        <end position="290"/>
    </location>
</feature>
<feature type="region of interest" description="Disordered" evidence="5">
    <location>
        <begin position="72"/>
        <end position="111"/>
    </location>
</feature>
<dbReference type="EMBL" id="ML976657">
    <property type="protein sequence ID" value="KAF1979936.1"/>
    <property type="molecule type" value="Genomic_DNA"/>
</dbReference>
<feature type="transmembrane region" description="Helical" evidence="6">
    <location>
        <begin position="119"/>
        <end position="140"/>
    </location>
</feature>
<accession>A0A6A5VYG2</accession>
<proteinExistence type="predicted"/>
<gene>
    <name evidence="7" type="ORF">BU23DRAFT_549102</name>
</gene>
<feature type="compositionally biased region" description="Polar residues" evidence="5">
    <location>
        <begin position="271"/>
        <end position="282"/>
    </location>
</feature>
<evidence type="ECO:0000256" key="1">
    <source>
        <dbReference type="ARBA" id="ARBA00004167"/>
    </source>
</evidence>
<evidence type="ECO:0000313" key="8">
    <source>
        <dbReference type="Proteomes" id="UP000800036"/>
    </source>
</evidence>
<dbReference type="InterPro" id="IPR051694">
    <property type="entry name" value="Immunoregulatory_rcpt-like"/>
</dbReference>
<evidence type="ECO:0000256" key="5">
    <source>
        <dbReference type="SAM" id="MobiDB-lite"/>
    </source>
</evidence>
<keyword evidence="2 6" id="KW-0812">Transmembrane</keyword>